<name>A0A9X2FM50_9RHOB</name>
<keyword evidence="2" id="KW-0378">Hydrolase</keyword>
<dbReference type="GO" id="GO:0004806">
    <property type="term" value="F:triacylglycerol lipase activity"/>
    <property type="evidence" value="ECO:0007669"/>
    <property type="project" value="TreeGrafter"/>
</dbReference>
<dbReference type="EMBL" id="JAMYXC010000029">
    <property type="protein sequence ID" value="MCP1167317.1"/>
    <property type="molecule type" value="Genomic_DNA"/>
</dbReference>
<dbReference type="PANTHER" id="PTHR43433">
    <property type="entry name" value="HYDROLASE, ALPHA/BETA FOLD FAMILY PROTEIN"/>
    <property type="match status" value="1"/>
</dbReference>
<evidence type="ECO:0000313" key="3">
    <source>
        <dbReference type="Proteomes" id="UP001139477"/>
    </source>
</evidence>
<reference evidence="2" key="1">
    <citation type="submission" date="2022-06" db="EMBL/GenBank/DDBJ databases">
        <title>Limimaricola sediminis sp. nov., isolated from an intertidal sediment.</title>
        <authorList>
            <person name="Shao X."/>
        </authorList>
    </citation>
    <scope>NUCLEOTIDE SEQUENCE</scope>
    <source>
        <strain evidence="2">ASW11-118</strain>
    </source>
</reference>
<gene>
    <name evidence="2" type="ORF">NHG85_02040</name>
</gene>
<dbReference type="PANTHER" id="PTHR43433:SF5">
    <property type="entry name" value="AB HYDROLASE-1 DOMAIN-CONTAINING PROTEIN"/>
    <property type="match status" value="1"/>
</dbReference>
<dbReference type="InterPro" id="IPR000073">
    <property type="entry name" value="AB_hydrolase_1"/>
</dbReference>
<dbReference type="InterPro" id="IPR050471">
    <property type="entry name" value="AB_hydrolase"/>
</dbReference>
<comment type="caution">
    <text evidence="2">The sequence shown here is derived from an EMBL/GenBank/DDBJ whole genome shotgun (WGS) entry which is preliminary data.</text>
</comment>
<feature type="domain" description="AB hydrolase-1" evidence="1">
    <location>
        <begin position="22"/>
        <end position="260"/>
    </location>
</feature>
<dbReference type="InterPro" id="IPR029058">
    <property type="entry name" value="AB_hydrolase_fold"/>
</dbReference>
<dbReference type="Proteomes" id="UP001139477">
    <property type="component" value="Unassembled WGS sequence"/>
</dbReference>
<dbReference type="AlphaFoldDB" id="A0A9X2FM50"/>
<keyword evidence="3" id="KW-1185">Reference proteome</keyword>
<dbReference type="Gene3D" id="3.40.50.1820">
    <property type="entry name" value="alpha/beta hydrolase"/>
    <property type="match status" value="1"/>
</dbReference>
<dbReference type="GO" id="GO:0046503">
    <property type="term" value="P:glycerolipid catabolic process"/>
    <property type="evidence" value="ECO:0007669"/>
    <property type="project" value="TreeGrafter"/>
</dbReference>
<protein>
    <submittedName>
        <fullName evidence="2">Alpha/beta fold hydrolase</fullName>
    </submittedName>
</protein>
<accession>A0A9X2FM50</accession>
<dbReference type="SUPFAM" id="SSF53474">
    <property type="entry name" value="alpha/beta-Hydrolases"/>
    <property type="match status" value="1"/>
</dbReference>
<evidence type="ECO:0000259" key="1">
    <source>
        <dbReference type="Pfam" id="PF00561"/>
    </source>
</evidence>
<proteinExistence type="predicted"/>
<dbReference type="Pfam" id="PF00561">
    <property type="entry name" value="Abhydrolase_1"/>
    <property type="match status" value="1"/>
</dbReference>
<organism evidence="2 3">
    <name type="scientific">Limimaricola litoreus</name>
    <dbReference type="NCBI Taxonomy" id="2955316"/>
    <lineage>
        <taxon>Bacteria</taxon>
        <taxon>Pseudomonadati</taxon>
        <taxon>Pseudomonadota</taxon>
        <taxon>Alphaproteobacteria</taxon>
        <taxon>Rhodobacterales</taxon>
        <taxon>Paracoccaceae</taxon>
        <taxon>Limimaricola</taxon>
    </lineage>
</organism>
<dbReference type="PRINTS" id="PR00111">
    <property type="entry name" value="ABHYDROLASE"/>
</dbReference>
<evidence type="ECO:0000313" key="2">
    <source>
        <dbReference type="EMBL" id="MCP1167317.1"/>
    </source>
</evidence>
<sequence length="279" mass="30626">MRIVETRDVHIATQAFGLPADPALVLIMGATASMLSWPDAFCHALAEQGLYVIRFDHRDTGQSTTVPPGAARYAVEDLAEDVIGILDGYQLERAHVLGMSLGGYLAQMLALEHPDRVRSLSLVGSEPLGWEGPPLPHISQAFLQHFADLEHLNWVDREAVTDFLLTSDRLSAGSGEPFDETAMRARIAQILERTDSPASMFNHATLDVRRDWTGRFRDISVPVLVLHGEEDPILPVANGQAIVDGIEGAELVVLPGVGHELPPVQHRRMAKIISDHLRH</sequence>